<comment type="catalytic activity">
    <reaction evidence="5">
        <text>DNA(n) + a 2'-deoxyribonucleoside 5'-triphosphate = DNA(n+1) + diphosphate</text>
        <dbReference type="Rhea" id="RHEA:22508"/>
        <dbReference type="Rhea" id="RHEA-COMP:17339"/>
        <dbReference type="Rhea" id="RHEA-COMP:17340"/>
        <dbReference type="ChEBI" id="CHEBI:33019"/>
        <dbReference type="ChEBI" id="CHEBI:61560"/>
        <dbReference type="ChEBI" id="CHEBI:173112"/>
        <dbReference type="EC" id="2.7.7.7"/>
    </reaction>
</comment>
<keyword evidence="3" id="KW-0227">DNA damage</keyword>
<comment type="caution">
    <text evidence="10">The sequence shown here is derived from an EMBL/GenBank/DDBJ whole genome shotgun (WGS) entry which is preliminary data.</text>
</comment>
<evidence type="ECO:0000256" key="2">
    <source>
        <dbReference type="ARBA" id="ARBA00012417"/>
    </source>
</evidence>
<dbReference type="InterPro" id="IPR001126">
    <property type="entry name" value="UmuC"/>
</dbReference>
<evidence type="ECO:0000259" key="7">
    <source>
        <dbReference type="Pfam" id="PF00817"/>
    </source>
</evidence>
<evidence type="ECO:0000313" key="10">
    <source>
        <dbReference type="EMBL" id="MFD0945106.1"/>
    </source>
</evidence>
<evidence type="ECO:0000256" key="6">
    <source>
        <dbReference type="SAM" id="MobiDB-lite"/>
    </source>
</evidence>
<dbReference type="EMBL" id="JBHTJG010000001">
    <property type="protein sequence ID" value="MFD0945106.1"/>
    <property type="molecule type" value="Genomic_DNA"/>
</dbReference>
<dbReference type="InterPro" id="IPR050356">
    <property type="entry name" value="SulA_CellDiv_inhibitor"/>
</dbReference>
<evidence type="ECO:0000256" key="4">
    <source>
        <dbReference type="ARBA" id="ARBA00025589"/>
    </source>
</evidence>
<proteinExistence type="predicted"/>
<evidence type="ECO:0000256" key="5">
    <source>
        <dbReference type="ARBA" id="ARBA00049244"/>
    </source>
</evidence>
<evidence type="ECO:0000256" key="1">
    <source>
        <dbReference type="ARBA" id="ARBA00011245"/>
    </source>
</evidence>
<dbReference type="Pfam" id="PF20114">
    <property type="entry name" value="DUF6504"/>
    <property type="match status" value="1"/>
</dbReference>
<sequence>MKRVAALCLPMWPVERLRRAERTAAPPEPREPPAGLPGPPVPFPPAAGGRRAARHEGHWRPGARWAGDDSPSAAGHGAGGAPSGESSARAPLLLSERSGNRVLIHAACPRALALGLVPGMAITQARAQVPGLDIRPADPAGDRAALARLAAALARRWSPVVALAGEATLLLDLTGVAHLFGGEAAMARRLVRLLARLGFSARIAVADTAGAAWALAHHGADAVALCPPGAHADTLAALPPEALRIGEDAAELLRRFGIVRTGTLMAMPRAPLVRRFGARLALRLDQALGHAPEPLDPVVPPRFIAVGRRFAEPLATADAIGHWLGRLAAELGEALAGAGRGARMVALVADRVDGVPQRIAIGLARASRDPLHIARLLARRIEAIDPGYGIDALTLHVRRSEPLDPQPVGEAIDGAQPPDLAPLVDTLATRVGMAGLWRAAPVESDVPERSVTRASPLDPPGQPQPPMKPDDVRRLDRAGPLPPWHARWPRPARLLTRPERLDHVLAELPDQPPRRFTWRGVAHRVVRADGPERVHGEWWKRLSEVHGSRDYFRVEDEAGRRYWLFRRGDGERAETGDLSWYLHGVFG</sequence>
<dbReference type="CDD" id="cd03468">
    <property type="entry name" value="PolY_like"/>
    <property type="match status" value="1"/>
</dbReference>
<evidence type="ECO:0000259" key="8">
    <source>
        <dbReference type="Pfam" id="PF11799"/>
    </source>
</evidence>
<dbReference type="Proteomes" id="UP001596977">
    <property type="component" value="Unassembled WGS sequence"/>
</dbReference>
<name>A0ABW3H0W7_9SPHN</name>
<dbReference type="InterPro" id="IPR043502">
    <property type="entry name" value="DNA/RNA_pol_sf"/>
</dbReference>
<gene>
    <name evidence="10" type="ORF">ACFQ1E_02015</name>
</gene>
<dbReference type="PANTHER" id="PTHR35369">
    <property type="entry name" value="BLR3025 PROTEIN-RELATED"/>
    <property type="match status" value="1"/>
</dbReference>
<dbReference type="PANTHER" id="PTHR35369:SF2">
    <property type="entry name" value="BLR3025 PROTEIN"/>
    <property type="match status" value="1"/>
</dbReference>
<keyword evidence="11" id="KW-1185">Reference proteome</keyword>
<dbReference type="InterPro" id="IPR017961">
    <property type="entry name" value="DNA_pol_Y-fam_little_finger"/>
</dbReference>
<protein>
    <recommendedName>
        <fullName evidence="2">DNA-directed DNA polymerase</fullName>
        <ecNumber evidence="2">2.7.7.7</ecNumber>
    </recommendedName>
</protein>
<feature type="domain" description="DNA polymerase Y-family little finger" evidence="8">
    <location>
        <begin position="304"/>
        <end position="397"/>
    </location>
</feature>
<evidence type="ECO:0000256" key="3">
    <source>
        <dbReference type="ARBA" id="ARBA00022763"/>
    </source>
</evidence>
<evidence type="ECO:0000259" key="9">
    <source>
        <dbReference type="Pfam" id="PF20114"/>
    </source>
</evidence>
<dbReference type="RefSeq" id="WP_264942634.1">
    <property type="nucleotide sequence ID" value="NZ_JAPDRA010000001.1"/>
</dbReference>
<comment type="function">
    <text evidence="4">Poorly processive, error-prone DNA polymerase involved in untargeted mutagenesis. Copies undamaged DNA at stalled replication forks, which arise in vivo from mismatched or misaligned primer ends. These misaligned primers can be extended by PolIV. Exhibits no 3'-5' exonuclease (proofreading) activity. May be involved in translesional synthesis, in conjunction with the beta clamp from PolIII.</text>
</comment>
<feature type="domain" description="UmuC" evidence="7">
    <location>
        <begin position="94"/>
        <end position="214"/>
    </location>
</feature>
<accession>A0ABW3H0W7</accession>
<feature type="region of interest" description="Disordered" evidence="6">
    <location>
        <begin position="442"/>
        <end position="484"/>
    </location>
</feature>
<dbReference type="SUPFAM" id="SSF56672">
    <property type="entry name" value="DNA/RNA polymerases"/>
    <property type="match status" value="1"/>
</dbReference>
<feature type="compositionally biased region" description="Basic and acidic residues" evidence="6">
    <location>
        <begin position="468"/>
        <end position="477"/>
    </location>
</feature>
<evidence type="ECO:0000313" key="11">
    <source>
        <dbReference type="Proteomes" id="UP001596977"/>
    </source>
</evidence>
<feature type="region of interest" description="Disordered" evidence="6">
    <location>
        <begin position="21"/>
        <end position="88"/>
    </location>
</feature>
<reference evidence="11" key="1">
    <citation type="journal article" date="2019" name="Int. J. Syst. Evol. Microbiol.">
        <title>The Global Catalogue of Microorganisms (GCM) 10K type strain sequencing project: providing services to taxonomists for standard genome sequencing and annotation.</title>
        <authorList>
            <consortium name="The Broad Institute Genomics Platform"/>
            <consortium name="The Broad Institute Genome Sequencing Center for Infectious Disease"/>
            <person name="Wu L."/>
            <person name="Ma J."/>
        </authorList>
    </citation>
    <scope>NUCLEOTIDE SEQUENCE [LARGE SCALE GENOMIC DNA]</scope>
    <source>
        <strain evidence="11">CCUG 62982</strain>
    </source>
</reference>
<feature type="compositionally biased region" description="Pro residues" evidence="6">
    <location>
        <begin position="32"/>
        <end position="45"/>
    </location>
</feature>
<dbReference type="InterPro" id="IPR045443">
    <property type="entry name" value="DUF6504"/>
</dbReference>
<dbReference type="EC" id="2.7.7.7" evidence="2"/>
<feature type="compositionally biased region" description="Pro residues" evidence="6">
    <location>
        <begin position="457"/>
        <end position="467"/>
    </location>
</feature>
<dbReference type="Pfam" id="PF00817">
    <property type="entry name" value="IMS"/>
    <property type="match status" value="1"/>
</dbReference>
<dbReference type="Pfam" id="PF11799">
    <property type="entry name" value="IMS_C"/>
    <property type="match status" value="1"/>
</dbReference>
<comment type="subunit">
    <text evidence="1">Monomer.</text>
</comment>
<organism evidence="10 11">
    <name type="scientific">Sphingomonas canadensis</name>
    <dbReference type="NCBI Taxonomy" id="1219257"/>
    <lineage>
        <taxon>Bacteria</taxon>
        <taxon>Pseudomonadati</taxon>
        <taxon>Pseudomonadota</taxon>
        <taxon>Alphaproteobacteria</taxon>
        <taxon>Sphingomonadales</taxon>
        <taxon>Sphingomonadaceae</taxon>
        <taxon>Sphingomonas</taxon>
    </lineage>
</organism>
<feature type="domain" description="DUF6504" evidence="9">
    <location>
        <begin position="506"/>
        <end position="584"/>
    </location>
</feature>